<dbReference type="GO" id="GO:0102559">
    <property type="term" value="F:peptide chain release factor N(5)-glutamine methyltransferase activity"/>
    <property type="evidence" value="ECO:0007669"/>
    <property type="project" value="UniProtKB-EC"/>
</dbReference>
<feature type="domain" description="Methyltransferase" evidence="5">
    <location>
        <begin position="114"/>
        <end position="203"/>
    </location>
</feature>
<dbReference type="SUPFAM" id="SSF53335">
    <property type="entry name" value="S-adenosyl-L-methionine-dependent methyltransferases"/>
    <property type="match status" value="1"/>
</dbReference>
<dbReference type="CDD" id="cd02440">
    <property type="entry name" value="AdoMet_MTases"/>
    <property type="match status" value="1"/>
</dbReference>
<dbReference type="Pfam" id="PF13847">
    <property type="entry name" value="Methyltransf_31"/>
    <property type="match status" value="1"/>
</dbReference>
<dbReference type="InterPro" id="IPR019874">
    <property type="entry name" value="RF_methyltr_PrmC"/>
</dbReference>
<name>A0ABT6YCU4_9BACT</name>
<dbReference type="InterPro" id="IPR050320">
    <property type="entry name" value="N5-glutamine_MTase"/>
</dbReference>
<comment type="similarity">
    <text evidence="4">Belongs to the protein N5-glutamine methyltransferase family. PrmC subfamily.</text>
</comment>
<evidence type="ECO:0000256" key="1">
    <source>
        <dbReference type="ARBA" id="ARBA00022603"/>
    </source>
</evidence>
<dbReference type="HAMAP" id="MF_02126">
    <property type="entry name" value="RF_methyltr_PrmC"/>
    <property type="match status" value="1"/>
</dbReference>
<dbReference type="PANTHER" id="PTHR18895:SF74">
    <property type="entry name" value="MTRF1L RELEASE FACTOR GLUTAMINE METHYLTRANSFERASE"/>
    <property type="match status" value="1"/>
</dbReference>
<evidence type="ECO:0000313" key="7">
    <source>
        <dbReference type="Proteomes" id="UP001236507"/>
    </source>
</evidence>
<comment type="function">
    <text evidence="4">Methylates the class 1 translation termination release factors RF1/PrfA and RF2/PrfB on the glutamine residue of the universally conserved GGQ motif.</text>
</comment>
<comment type="caution">
    <text evidence="4">Lacks conserved residue(s) required for the propagation of feature annotation.</text>
</comment>
<evidence type="ECO:0000313" key="6">
    <source>
        <dbReference type="EMBL" id="MDI9861410.1"/>
    </source>
</evidence>
<feature type="binding site" evidence="4">
    <location>
        <position position="188"/>
    </location>
    <ligand>
        <name>S-adenosyl-L-methionine</name>
        <dbReference type="ChEBI" id="CHEBI:59789"/>
    </ligand>
</feature>
<dbReference type="InterPro" id="IPR029063">
    <property type="entry name" value="SAM-dependent_MTases_sf"/>
</dbReference>
<evidence type="ECO:0000256" key="2">
    <source>
        <dbReference type="ARBA" id="ARBA00022679"/>
    </source>
</evidence>
<evidence type="ECO:0000259" key="5">
    <source>
        <dbReference type="Pfam" id="PF13847"/>
    </source>
</evidence>
<gene>
    <name evidence="4 6" type="primary">prmC</name>
    <name evidence="6" type="ORF">QM524_19475</name>
</gene>
<dbReference type="PROSITE" id="PS00092">
    <property type="entry name" value="N6_MTASE"/>
    <property type="match status" value="1"/>
</dbReference>
<dbReference type="EC" id="2.1.1.297" evidence="4"/>
<dbReference type="Proteomes" id="UP001236507">
    <property type="component" value="Unassembled WGS sequence"/>
</dbReference>
<dbReference type="NCBIfam" id="TIGR03534">
    <property type="entry name" value="RF_mod_PrmC"/>
    <property type="match status" value="1"/>
</dbReference>
<feature type="binding site" evidence="4">
    <location>
        <position position="143"/>
    </location>
    <ligand>
        <name>S-adenosyl-L-methionine</name>
        <dbReference type="ChEBI" id="CHEBI:59789"/>
    </ligand>
</feature>
<proteinExistence type="inferred from homology"/>
<feature type="binding site" evidence="4">
    <location>
        <begin position="188"/>
        <end position="191"/>
    </location>
    <ligand>
        <name>substrate</name>
    </ligand>
</feature>
<keyword evidence="2 4" id="KW-0808">Transferase</keyword>
<dbReference type="GO" id="GO:0032259">
    <property type="term" value="P:methylation"/>
    <property type="evidence" value="ECO:0007669"/>
    <property type="project" value="UniProtKB-KW"/>
</dbReference>
<dbReference type="Gene3D" id="3.40.50.150">
    <property type="entry name" value="Vaccinia Virus protein VP39"/>
    <property type="match status" value="1"/>
</dbReference>
<dbReference type="InterPro" id="IPR025714">
    <property type="entry name" value="Methyltranfer_dom"/>
</dbReference>
<dbReference type="EMBL" id="JASHIF010000019">
    <property type="protein sequence ID" value="MDI9861410.1"/>
    <property type="molecule type" value="Genomic_DNA"/>
</dbReference>
<keyword evidence="1 4" id="KW-0489">Methyltransferase</keyword>
<reference evidence="6 7" key="1">
    <citation type="submission" date="2023-05" db="EMBL/GenBank/DDBJ databases">
        <title>Novel species of genus Flectobacillus isolated from stream in China.</title>
        <authorList>
            <person name="Lu H."/>
        </authorList>
    </citation>
    <scope>NUCLEOTIDE SEQUENCE [LARGE SCALE GENOMIC DNA]</scope>
    <source>
        <strain evidence="6 7">KCTC 42575</strain>
    </source>
</reference>
<organism evidence="6 7">
    <name type="scientific">Flectobacillus roseus</name>
    <dbReference type="NCBI Taxonomy" id="502259"/>
    <lineage>
        <taxon>Bacteria</taxon>
        <taxon>Pseudomonadati</taxon>
        <taxon>Bacteroidota</taxon>
        <taxon>Cytophagia</taxon>
        <taxon>Cytophagales</taxon>
        <taxon>Flectobacillaceae</taxon>
        <taxon>Flectobacillus</taxon>
    </lineage>
</organism>
<dbReference type="NCBIfam" id="TIGR00536">
    <property type="entry name" value="hemK_fam"/>
    <property type="match status" value="1"/>
</dbReference>
<accession>A0ABT6YCU4</accession>
<feature type="binding site" evidence="4">
    <location>
        <begin position="120"/>
        <end position="124"/>
    </location>
    <ligand>
        <name>S-adenosyl-L-methionine</name>
        <dbReference type="ChEBI" id="CHEBI:59789"/>
    </ligand>
</feature>
<dbReference type="Gene3D" id="1.10.8.10">
    <property type="entry name" value="DNA helicase RuvA subunit, C-terminal domain"/>
    <property type="match status" value="1"/>
</dbReference>
<keyword evidence="7" id="KW-1185">Reference proteome</keyword>
<keyword evidence="3 4" id="KW-0949">S-adenosyl-L-methionine</keyword>
<evidence type="ECO:0000256" key="4">
    <source>
        <dbReference type="HAMAP-Rule" id="MF_02126"/>
    </source>
</evidence>
<dbReference type="PANTHER" id="PTHR18895">
    <property type="entry name" value="HEMK METHYLTRANSFERASE"/>
    <property type="match status" value="1"/>
</dbReference>
<comment type="caution">
    <text evidence="6">The sequence shown here is derived from an EMBL/GenBank/DDBJ whole genome shotgun (WGS) entry which is preliminary data.</text>
</comment>
<sequence length="285" mass="32116">MIQSSKQLFADLVAEITAVYSENEAKSMVYLLLDTLVGLSKTDILIDKPIEVNIDFAPLVARIKSFEPIQYVLGVGDFYGRLFHVSPSTLIPRPETEELIEPIVSFAKSLGHTTSVLDIGTGTGCIAITIACEIQNGAVIAYDISEEALSIAKQNNERHQAGVQFIQKDILAYQYEQSDKLFDIIVSNPPYVTHREKDEMEANVLDYEPHLALFVENDNPLIFYKAIANYAFLNLVNNGFFMVEINQYLGKETAQVFEEKGFTEIEIIKDMFGRERFIKGRKNNV</sequence>
<evidence type="ECO:0000256" key="3">
    <source>
        <dbReference type="ARBA" id="ARBA00022691"/>
    </source>
</evidence>
<dbReference type="RefSeq" id="WP_283345827.1">
    <property type="nucleotide sequence ID" value="NZ_JASHIF010000019.1"/>
</dbReference>
<protein>
    <recommendedName>
        <fullName evidence="4">Release factor glutamine methyltransferase</fullName>
        <shortName evidence="4">RF MTase</shortName>
        <ecNumber evidence="4">2.1.1.297</ecNumber>
    </recommendedName>
    <alternativeName>
        <fullName evidence="4">N5-glutamine methyltransferase PrmC</fullName>
    </alternativeName>
    <alternativeName>
        <fullName evidence="4">Protein-(glutamine-N5) MTase PrmC</fullName>
    </alternativeName>
    <alternativeName>
        <fullName evidence="4">Protein-glutamine N-methyltransferase PrmC</fullName>
    </alternativeName>
</protein>
<comment type="catalytic activity">
    <reaction evidence="4">
        <text>L-glutaminyl-[peptide chain release factor] + S-adenosyl-L-methionine = N(5)-methyl-L-glutaminyl-[peptide chain release factor] + S-adenosyl-L-homocysteine + H(+)</text>
        <dbReference type="Rhea" id="RHEA:42896"/>
        <dbReference type="Rhea" id="RHEA-COMP:10271"/>
        <dbReference type="Rhea" id="RHEA-COMP:10272"/>
        <dbReference type="ChEBI" id="CHEBI:15378"/>
        <dbReference type="ChEBI" id="CHEBI:30011"/>
        <dbReference type="ChEBI" id="CHEBI:57856"/>
        <dbReference type="ChEBI" id="CHEBI:59789"/>
        <dbReference type="ChEBI" id="CHEBI:61891"/>
        <dbReference type="EC" id="2.1.1.297"/>
    </reaction>
</comment>
<dbReference type="InterPro" id="IPR002052">
    <property type="entry name" value="DNA_methylase_N6_adenine_CS"/>
</dbReference>
<dbReference type="InterPro" id="IPR004556">
    <property type="entry name" value="HemK-like"/>
</dbReference>